<gene>
    <name evidence="3" type="ORF">BDQ12DRAFT_609947</name>
</gene>
<dbReference type="PANTHER" id="PTHR10696">
    <property type="entry name" value="GAMMA-BUTYROBETAINE HYDROXYLASE-RELATED"/>
    <property type="match status" value="1"/>
</dbReference>
<keyword evidence="1" id="KW-0560">Oxidoreductase</keyword>
<evidence type="ECO:0000313" key="4">
    <source>
        <dbReference type="Proteomes" id="UP000308652"/>
    </source>
</evidence>
<dbReference type="AlphaFoldDB" id="A0A5C3LTW8"/>
<evidence type="ECO:0000313" key="3">
    <source>
        <dbReference type="EMBL" id="TFK36380.1"/>
    </source>
</evidence>
<dbReference type="Gene3D" id="3.60.130.10">
    <property type="entry name" value="Clavaminate synthase-like"/>
    <property type="match status" value="1"/>
</dbReference>
<keyword evidence="4" id="KW-1185">Reference proteome</keyword>
<reference evidence="3 4" key="1">
    <citation type="journal article" date="2019" name="Nat. Ecol. Evol.">
        <title>Megaphylogeny resolves global patterns of mushroom evolution.</title>
        <authorList>
            <person name="Varga T."/>
            <person name="Krizsan K."/>
            <person name="Foldi C."/>
            <person name="Dima B."/>
            <person name="Sanchez-Garcia M."/>
            <person name="Sanchez-Ramirez S."/>
            <person name="Szollosi G.J."/>
            <person name="Szarkandi J.G."/>
            <person name="Papp V."/>
            <person name="Albert L."/>
            <person name="Andreopoulos W."/>
            <person name="Angelini C."/>
            <person name="Antonin V."/>
            <person name="Barry K.W."/>
            <person name="Bougher N.L."/>
            <person name="Buchanan P."/>
            <person name="Buyck B."/>
            <person name="Bense V."/>
            <person name="Catcheside P."/>
            <person name="Chovatia M."/>
            <person name="Cooper J."/>
            <person name="Damon W."/>
            <person name="Desjardin D."/>
            <person name="Finy P."/>
            <person name="Geml J."/>
            <person name="Haridas S."/>
            <person name="Hughes K."/>
            <person name="Justo A."/>
            <person name="Karasinski D."/>
            <person name="Kautmanova I."/>
            <person name="Kiss B."/>
            <person name="Kocsube S."/>
            <person name="Kotiranta H."/>
            <person name="LaButti K.M."/>
            <person name="Lechner B.E."/>
            <person name="Liimatainen K."/>
            <person name="Lipzen A."/>
            <person name="Lukacs Z."/>
            <person name="Mihaltcheva S."/>
            <person name="Morgado L.N."/>
            <person name="Niskanen T."/>
            <person name="Noordeloos M.E."/>
            <person name="Ohm R.A."/>
            <person name="Ortiz-Santana B."/>
            <person name="Ovrebo C."/>
            <person name="Racz N."/>
            <person name="Riley R."/>
            <person name="Savchenko A."/>
            <person name="Shiryaev A."/>
            <person name="Soop K."/>
            <person name="Spirin V."/>
            <person name="Szebenyi C."/>
            <person name="Tomsovsky M."/>
            <person name="Tulloss R.E."/>
            <person name="Uehling J."/>
            <person name="Grigoriev I.V."/>
            <person name="Vagvolgyi C."/>
            <person name="Papp T."/>
            <person name="Martin F.M."/>
            <person name="Miettinen O."/>
            <person name="Hibbett D.S."/>
            <person name="Nagy L.G."/>
        </authorList>
    </citation>
    <scope>NUCLEOTIDE SEQUENCE [LARGE SCALE GENOMIC DNA]</scope>
    <source>
        <strain evidence="3 4">CBS 166.37</strain>
    </source>
</reference>
<protein>
    <recommendedName>
        <fullName evidence="2">TauD/TfdA-like domain-containing protein</fullName>
    </recommendedName>
</protein>
<dbReference type="GO" id="GO:0016491">
    <property type="term" value="F:oxidoreductase activity"/>
    <property type="evidence" value="ECO:0007669"/>
    <property type="project" value="UniProtKB-KW"/>
</dbReference>
<evidence type="ECO:0000256" key="1">
    <source>
        <dbReference type="ARBA" id="ARBA00023002"/>
    </source>
</evidence>
<sequence>MAPTSSTLAAPLQPDIEYHPNEEKWRVRTARRLAEDPLLPTTPLPRGFPQKLESPLVWKGSDWMDESQWVYELNESQLKEIDDAVKYFNALNQPLGYVSPTTFPLPTLSPILSELSKELHTGRGFFVLRTIPVSSYSKKDAILIYTGLSSHVGSLRGVQDHNNAIISHIKDLRNSHPEKTIGSPAYTTDKQVYHTDIGDIIALFAFETAHEGGTSRISSSWQVYNDLAASRPDLIQTLAEPWPLDGLGGTPAYSMRPLLFYEDSKIIIQYVRRLFTGFHGISRSTNIPPITEAQAEALDAIHFYAEKVALGLNFQKGDIQFINNLSIFHGRDAFVDTPEKTRHLLRLWLRNEELAWKIPTELQPTWDRVFYKTSLVEQQFPVEPEMLLMKGAKYA</sequence>
<feature type="domain" description="TauD/TfdA-like" evidence="2">
    <location>
        <begin position="98"/>
        <end position="348"/>
    </location>
</feature>
<dbReference type="PANTHER" id="PTHR10696:SF54">
    <property type="entry name" value="FAMILY OXIDOREDUCTASE, PUTATIVE (AFU_ORTHOLOGUE AFUA_4G13850)-RELATED"/>
    <property type="match status" value="1"/>
</dbReference>
<dbReference type="SUPFAM" id="SSF51197">
    <property type="entry name" value="Clavaminate synthase-like"/>
    <property type="match status" value="1"/>
</dbReference>
<dbReference type="FunFam" id="3.60.130.10:FF:000011">
    <property type="entry name" value="Taurine catabolism dioxygenase TauD"/>
    <property type="match status" value="1"/>
</dbReference>
<organism evidence="3 4">
    <name type="scientific">Crucibulum laeve</name>
    <dbReference type="NCBI Taxonomy" id="68775"/>
    <lineage>
        <taxon>Eukaryota</taxon>
        <taxon>Fungi</taxon>
        <taxon>Dikarya</taxon>
        <taxon>Basidiomycota</taxon>
        <taxon>Agaricomycotina</taxon>
        <taxon>Agaricomycetes</taxon>
        <taxon>Agaricomycetidae</taxon>
        <taxon>Agaricales</taxon>
        <taxon>Agaricineae</taxon>
        <taxon>Nidulariaceae</taxon>
        <taxon>Crucibulum</taxon>
    </lineage>
</organism>
<proteinExistence type="predicted"/>
<dbReference type="EMBL" id="ML213614">
    <property type="protein sequence ID" value="TFK36380.1"/>
    <property type="molecule type" value="Genomic_DNA"/>
</dbReference>
<dbReference type="Proteomes" id="UP000308652">
    <property type="component" value="Unassembled WGS sequence"/>
</dbReference>
<name>A0A5C3LTW8_9AGAR</name>
<dbReference type="STRING" id="68775.A0A5C3LTW8"/>
<dbReference type="InterPro" id="IPR050411">
    <property type="entry name" value="AlphaKG_dependent_hydroxylases"/>
</dbReference>
<dbReference type="InterPro" id="IPR003819">
    <property type="entry name" value="TauD/TfdA-like"/>
</dbReference>
<dbReference type="InterPro" id="IPR042098">
    <property type="entry name" value="TauD-like_sf"/>
</dbReference>
<evidence type="ECO:0000259" key="2">
    <source>
        <dbReference type="Pfam" id="PF02668"/>
    </source>
</evidence>
<dbReference type="Pfam" id="PF02668">
    <property type="entry name" value="TauD"/>
    <property type="match status" value="1"/>
</dbReference>
<accession>A0A5C3LTW8</accession>
<dbReference type="OrthoDB" id="272271at2759"/>